<evidence type="ECO:0000256" key="6">
    <source>
        <dbReference type="ARBA" id="ARBA00022729"/>
    </source>
</evidence>
<dbReference type="CDD" id="cd01347">
    <property type="entry name" value="ligand_gated_channel"/>
    <property type="match status" value="1"/>
</dbReference>
<evidence type="ECO:0000256" key="5">
    <source>
        <dbReference type="ARBA" id="ARBA00022692"/>
    </source>
</evidence>
<dbReference type="Gene3D" id="2.170.130.10">
    <property type="entry name" value="TonB-dependent receptor, plug domain"/>
    <property type="match status" value="1"/>
</dbReference>
<evidence type="ECO:0000256" key="9">
    <source>
        <dbReference type="ARBA" id="ARBA00023170"/>
    </source>
</evidence>
<comment type="caution">
    <text evidence="16">The sequence shown here is derived from an EMBL/GenBank/DDBJ whole genome shotgun (WGS) entry which is preliminary data.</text>
</comment>
<dbReference type="Gene3D" id="2.40.170.20">
    <property type="entry name" value="TonB-dependent receptor, beta-barrel domain"/>
    <property type="match status" value="1"/>
</dbReference>
<evidence type="ECO:0000256" key="1">
    <source>
        <dbReference type="ARBA" id="ARBA00004571"/>
    </source>
</evidence>
<gene>
    <name evidence="16" type="ORF">RQP53_08800</name>
</gene>
<dbReference type="InterPro" id="IPR037066">
    <property type="entry name" value="Plug_dom_sf"/>
</dbReference>
<comment type="subcellular location">
    <subcellularLocation>
        <location evidence="1 11">Cell outer membrane</location>
        <topology evidence="1 11">Multi-pass membrane protein</topology>
    </subcellularLocation>
</comment>
<evidence type="ECO:0000259" key="14">
    <source>
        <dbReference type="Pfam" id="PF00593"/>
    </source>
</evidence>
<dbReference type="Pfam" id="PF07715">
    <property type="entry name" value="Plug"/>
    <property type="match status" value="1"/>
</dbReference>
<accession>A0ABU3P9Y2</accession>
<reference evidence="16" key="1">
    <citation type="submission" date="2023-09" db="EMBL/GenBank/DDBJ databases">
        <title>Paucibacter sp. APW11 Genome sequencing and assembly.</title>
        <authorList>
            <person name="Kim I."/>
        </authorList>
    </citation>
    <scope>NUCLEOTIDE SEQUENCE</scope>
    <source>
        <strain evidence="16">APW11</strain>
    </source>
</reference>
<keyword evidence="5 11" id="KW-0812">Transmembrane</keyword>
<dbReference type="EMBL" id="JAVXZY010000002">
    <property type="protein sequence ID" value="MDT8999362.1"/>
    <property type="molecule type" value="Genomic_DNA"/>
</dbReference>
<comment type="similarity">
    <text evidence="2 11 12">Belongs to the TonB-dependent receptor family.</text>
</comment>
<evidence type="ECO:0000313" key="17">
    <source>
        <dbReference type="Proteomes" id="UP001246372"/>
    </source>
</evidence>
<dbReference type="SUPFAM" id="SSF56935">
    <property type="entry name" value="Porins"/>
    <property type="match status" value="1"/>
</dbReference>
<evidence type="ECO:0000256" key="3">
    <source>
        <dbReference type="ARBA" id="ARBA00022448"/>
    </source>
</evidence>
<evidence type="ECO:0000256" key="7">
    <source>
        <dbReference type="ARBA" id="ARBA00023077"/>
    </source>
</evidence>
<keyword evidence="17" id="KW-1185">Reference proteome</keyword>
<keyword evidence="9 16" id="KW-0675">Receptor</keyword>
<keyword evidence="6 13" id="KW-0732">Signal</keyword>
<keyword evidence="7 12" id="KW-0798">TonB box</keyword>
<evidence type="ECO:0000313" key="16">
    <source>
        <dbReference type="EMBL" id="MDT8999362.1"/>
    </source>
</evidence>
<feature type="domain" description="TonB-dependent receptor-like beta-barrel" evidence="14">
    <location>
        <begin position="277"/>
        <end position="622"/>
    </location>
</feature>
<dbReference type="InterPro" id="IPR039426">
    <property type="entry name" value="TonB-dep_rcpt-like"/>
</dbReference>
<dbReference type="InterPro" id="IPR000531">
    <property type="entry name" value="Beta-barrel_TonB"/>
</dbReference>
<dbReference type="PROSITE" id="PS52016">
    <property type="entry name" value="TONB_DEPENDENT_REC_3"/>
    <property type="match status" value="1"/>
</dbReference>
<protein>
    <submittedName>
        <fullName evidence="16">TonB-dependent receptor</fullName>
    </submittedName>
</protein>
<dbReference type="PANTHER" id="PTHR30069">
    <property type="entry name" value="TONB-DEPENDENT OUTER MEMBRANE RECEPTOR"/>
    <property type="match status" value="1"/>
</dbReference>
<evidence type="ECO:0000259" key="15">
    <source>
        <dbReference type="Pfam" id="PF07715"/>
    </source>
</evidence>
<keyword evidence="10 11" id="KW-0998">Cell outer membrane</keyword>
<dbReference type="PANTHER" id="PTHR30069:SF29">
    <property type="entry name" value="HEMOGLOBIN AND HEMOGLOBIN-HAPTOGLOBIN-BINDING PROTEIN 1-RELATED"/>
    <property type="match status" value="1"/>
</dbReference>
<evidence type="ECO:0000256" key="8">
    <source>
        <dbReference type="ARBA" id="ARBA00023136"/>
    </source>
</evidence>
<dbReference type="Proteomes" id="UP001246372">
    <property type="component" value="Unassembled WGS sequence"/>
</dbReference>
<feature type="chain" id="PRO_5046944128" evidence="13">
    <location>
        <begin position="24"/>
        <end position="656"/>
    </location>
</feature>
<organism evidence="16 17">
    <name type="scientific">Roseateles aquae</name>
    <dbReference type="NCBI Taxonomy" id="3077235"/>
    <lineage>
        <taxon>Bacteria</taxon>
        <taxon>Pseudomonadati</taxon>
        <taxon>Pseudomonadota</taxon>
        <taxon>Betaproteobacteria</taxon>
        <taxon>Burkholderiales</taxon>
        <taxon>Sphaerotilaceae</taxon>
        <taxon>Roseateles</taxon>
    </lineage>
</organism>
<dbReference type="InterPro" id="IPR012910">
    <property type="entry name" value="Plug_dom"/>
</dbReference>
<keyword evidence="8 11" id="KW-0472">Membrane</keyword>
<proteinExistence type="inferred from homology"/>
<dbReference type="Pfam" id="PF00593">
    <property type="entry name" value="TonB_dep_Rec_b-barrel"/>
    <property type="match status" value="1"/>
</dbReference>
<evidence type="ECO:0000256" key="2">
    <source>
        <dbReference type="ARBA" id="ARBA00009810"/>
    </source>
</evidence>
<keyword evidence="4 11" id="KW-1134">Transmembrane beta strand</keyword>
<evidence type="ECO:0000256" key="11">
    <source>
        <dbReference type="PROSITE-ProRule" id="PRU01360"/>
    </source>
</evidence>
<dbReference type="RefSeq" id="WP_315649859.1">
    <property type="nucleotide sequence ID" value="NZ_JAVXZY010000002.1"/>
</dbReference>
<feature type="domain" description="TonB-dependent receptor plug" evidence="15">
    <location>
        <begin position="61"/>
        <end position="171"/>
    </location>
</feature>
<keyword evidence="3 11" id="KW-0813">Transport</keyword>
<feature type="signal peptide" evidence="13">
    <location>
        <begin position="1"/>
        <end position="23"/>
    </location>
</feature>
<evidence type="ECO:0000256" key="10">
    <source>
        <dbReference type="ARBA" id="ARBA00023237"/>
    </source>
</evidence>
<sequence length="656" mass="72901">MRRLPERLLVVLLALLAVTPAPAAEALDEDLQLEELLKQGLSQTPRGVQVSTASRFAQSAEQAPALTYVMTDEDIRRFGMRSITDVLRSLPGIYITTNRNFSYIGARGLGRPGDYNSRLLLLIDGVRTNDAATDAALVGPEFFLPVDLIERVEFTPGPGSALYGNNAFLGVINIITKRADKLAGVQARLSADSMRGSEAQLSIGQRFEQGGEAWLSASLMDRARLEYGRPVPAEFDGLLRSFNWDRAKRLVVSASVGGWSLRAGIAERQRGLPSPLAYEPLQLGQFVSVYRNAFGSLGYETSLGPEWDLSVDGSLQRSISYGRHPFFADDGSLSTYMDQARARWAHFDLRLGNSHFANHYLLFGIERQLDFDESISGSVNGEVIQAFGGRVGRSGLYIQDEWKISANALLVAGLRRDLDDRAIERSVNPRLALVWRIGADANLRASYGSAFRAANLNEFATNYSLEGETPRPERVRSFELSWEHRANAQLQYRASYFHSHLIDLISAGNDTPLYQNDGPIHSQGVDLGLEQRWKGGARLAAALSVQRTRDSAHKALNNSPAKLLKLHLSYPLWEDKLYLGWQLLAQSRRLTVEHSLPGCTIHNVHLSWQFDRWTELGLGLHNASDTLCADHTDLASPPMAQEWRQLRLSLSRRFGS</sequence>
<evidence type="ECO:0000256" key="13">
    <source>
        <dbReference type="SAM" id="SignalP"/>
    </source>
</evidence>
<evidence type="ECO:0000256" key="4">
    <source>
        <dbReference type="ARBA" id="ARBA00022452"/>
    </source>
</evidence>
<evidence type="ECO:0000256" key="12">
    <source>
        <dbReference type="RuleBase" id="RU003357"/>
    </source>
</evidence>
<name>A0ABU3P9Y2_9BURK</name>
<dbReference type="InterPro" id="IPR036942">
    <property type="entry name" value="Beta-barrel_TonB_sf"/>
</dbReference>